<dbReference type="Gene3D" id="3.40.50.1110">
    <property type="entry name" value="SGNH hydrolase"/>
    <property type="match status" value="1"/>
</dbReference>
<dbReference type="GO" id="GO:0004622">
    <property type="term" value="F:phosphatidylcholine lysophospholipase activity"/>
    <property type="evidence" value="ECO:0007669"/>
    <property type="project" value="TreeGrafter"/>
</dbReference>
<sequence length="382" mass="41510">MLRSGCVVLGVLAWTTSPASAQQTTSPAAGAPIEAARLLQGPWGQGEVHGESVLFIKGKEGAPKARLLYDIDRVTAVRSADGLKTFEAGRDFRPLADGSGFELTADSRIPFLSESDLFRPKGSPTSIGHKAGDPETSVLFDNAHFFHDHQVEVSYVPRGPKWDAYRPAFAGDRLPRTLAKLKSKQPITLVVSGDSISEGFNASKFTKTAPLQPAFPELTARQLERSYGSKVALHNLAVGGWSSGQGAADLDRVLKLNPDLVVIAYGMNDVNRRDPEGFKAVIKGMLVRIKQANSDAEVVLIATMTGNPDWFATPAEMFPAYRDALKSLEGPGVVLADLTAVWRRLLQRKRHFDLTGNGVNHPNDYGHRVYTQTLLGLLVENR</sequence>
<feature type="chain" id="PRO_5012323830" description="SGNH hydrolase-type esterase domain-containing protein" evidence="1">
    <location>
        <begin position="22"/>
        <end position="382"/>
    </location>
</feature>
<keyword evidence="4" id="KW-1185">Reference proteome</keyword>
<accession>A0A1U7CYU0</accession>
<keyword evidence="1" id="KW-0732">Signal</keyword>
<dbReference type="InterPro" id="IPR051532">
    <property type="entry name" value="Ester_Hydrolysis_Enzymes"/>
</dbReference>
<evidence type="ECO:0000313" key="4">
    <source>
        <dbReference type="Proteomes" id="UP000186309"/>
    </source>
</evidence>
<name>A0A1U7CYU0_9BACT</name>
<dbReference type="CDD" id="cd00229">
    <property type="entry name" value="SGNH_hydrolase"/>
    <property type="match status" value="1"/>
</dbReference>
<dbReference type="InterPro" id="IPR013830">
    <property type="entry name" value="SGNH_hydro"/>
</dbReference>
<dbReference type="STRING" id="1387353.BSF38_05648"/>
<dbReference type="EMBL" id="CP019082">
    <property type="protein sequence ID" value="APW64058.1"/>
    <property type="molecule type" value="Genomic_DNA"/>
</dbReference>
<dbReference type="SUPFAM" id="SSF52266">
    <property type="entry name" value="SGNH hydrolase"/>
    <property type="match status" value="1"/>
</dbReference>
<gene>
    <name evidence="3" type="ORF">BSF38_05648</name>
</gene>
<dbReference type="PANTHER" id="PTHR30383:SF5">
    <property type="entry name" value="SGNH HYDROLASE-TYPE ESTERASE DOMAIN-CONTAINING PROTEIN"/>
    <property type="match status" value="1"/>
</dbReference>
<organism evidence="3 4">
    <name type="scientific">Paludisphaera borealis</name>
    <dbReference type="NCBI Taxonomy" id="1387353"/>
    <lineage>
        <taxon>Bacteria</taxon>
        <taxon>Pseudomonadati</taxon>
        <taxon>Planctomycetota</taxon>
        <taxon>Planctomycetia</taxon>
        <taxon>Isosphaerales</taxon>
        <taxon>Isosphaeraceae</taxon>
        <taxon>Paludisphaera</taxon>
    </lineage>
</organism>
<feature type="signal peptide" evidence="1">
    <location>
        <begin position="1"/>
        <end position="21"/>
    </location>
</feature>
<dbReference type="OrthoDB" id="388542at2"/>
<dbReference type="Pfam" id="PF13472">
    <property type="entry name" value="Lipase_GDSL_2"/>
    <property type="match status" value="1"/>
</dbReference>
<dbReference type="RefSeq" id="WP_083713635.1">
    <property type="nucleotide sequence ID" value="NZ_CP019082.1"/>
</dbReference>
<evidence type="ECO:0000313" key="3">
    <source>
        <dbReference type="EMBL" id="APW64058.1"/>
    </source>
</evidence>
<dbReference type="PANTHER" id="PTHR30383">
    <property type="entry name" value="THIOESTERASE 1/PROTEASE 1/LYSOPHOSPHOLIPASE L1"/>
    <property type="match status" value="1"/>
</dbReference>
<dbReference type="Proteomes" id="UP000186309">
    <property type="component" value="Chromosome"/>
</dbReference>
<dbReference type="InterPro" id="IPR036514">
    <property type="entry name" value="SGNH_hydro_sf"/>
</dbReference>
<evidence type="ECO:0000259" key="2">
    <source>
        <dbReference type="Pfam" id="PF13472"/>
    </source>
</evidence>
<dbReference type="AlphaFoldDB" id="A0A1U7CYU0"/>
<proteinExistence type="predicted"/>
<dbReference type="KEGG" id="pbor:BSF38_05648"/>
<feature type="domain" description="SGNH hydrolase-type esterase" evidence="2">
    <location>
        <begin position="193"/>
        <end position="369"/>
    </location>
</feature>
<evidence type="ECO:0000256" key="1">
    <source>
        <dbReference type="SAM" id="SignalP"/>
    </source>
</evidence>
<protein>
    <recommendedName>
        <fullName evidence="2">SGNH hydrolase-type esterase domain-containing protein</fullName>
    </recommendedName>
</protein>
<reference evidence="4" key="1">
    <citation type="submission" date="2016-12" db="EMBL/GenBank/DDBJ databases">
        <title>Comparative genomics of four Isosphaeraceae planctomycetes: a common pool of plasmids and glycoside hydrolase genes.</title>
        <authorList>
            <person name="Ivanova A."/>
        </authorList>
    </citation>
    <scope>NUCLEOTIDE SEQUENCE [LARGE SCALE GENOMIC DNA]</scope>
    <source>
        <strain evidence="4">PX4</strain>
    </source>
</reference>